<keyword evidence="1" id="KW-0812">Transmembrane</keyword>
<dbReference type="AlphaFoldDB" id="A0A5C5VGV5"/>
<organism evidence="2 3">
    <name type="scientific">Posidoniimonas corsicana</name>
    <dbReference type="NCBI Taxonomy" id="1938618"/>
    <lineage>
        <taxon>Bacteria</taxon>
        <taxon>Pseudomonadati</taxon>
        <taxon>Planctomycetota</taxon>
        <taxon>Planctomycetia</taxon>
        <taxon>Pirellulales</taxon>
        <taxon>Lacipirellulaceae</taxon>
        <taxon>Posidoniimonas</taxon>
    </lineage>
</organism>
<feature type="transmembrane region" description="Helical" evidence="1">
    <location>
        <begin position="31"/>
        <end position="51"/>
    </location>
</feature>
<keyword evidence="1" id="KW-0472">Membrane</keyword>
<keyword evidence="3" id="KW-1185">Reference proteome</keyword>
<evidence type="ECO:0000313" key="3">
    <source>
        <dbReference type="Proteomes" id="UP000316714"/>
    </source>
</evidence>
<dbReference type="EMBL" id="SIHJ01000001">
    <property type="protein sequence ID" value="TWT37894.1"/>
    <property type="molecule type" value="Genomic_DNA"/>
</dbReference>
<evidence type="ECO:0000313" key="2">
    <source>
        <dbReference type="EMBL" id="TWT37894.1"/>
    </source>
</evidence>
<accession>A0A5C5VGV5</accession>
<gene>
    <name evidence="2" type="ORF">KOR34_28600</name>
</gene>
<dbReference type="RefSeq" id="WP_146565196.1">
    <property type="nucleotide sequence ID" value="NZ_SIHJ01000001.1"/>
</dbReference>
<comment type="caution">
    <text evidence="2">The sequence shown here is derived from an EMBL/GenBank/DDBJ whole genome shotgun (WGS) entry which is preliminary data.</text>
</comment>
<keyword evidence="1" id="KW-1133">Transmembrane helix</keyword>
<dbReference type="OrthoDB" id="9925057at2"/>
<reference evidence="2 3" key="1">
    <citation type="submission" date="2019-02" db="EMBL/GenBank/DDBJ databases">
        <title>Deep-cultivation of Planctomycetes and their phenomic and genomic characterization uncovers novel biology.</title>
        <authorList>
            <person name="Wiegand S."/>
            <person name="Jogler M."/>
            <person name="Boedeker C."/>
            <person name="Pinto D."/>
            <person name="Vollmers J."/>
            <person name="Rivas-Marin E."/>
            <person name="Kohn T."/>
            <person name="Peeters S.H."/>
            <person name="Heuer A."/>
            <person name="Rast P."/>
            <person name="Oberbeckmann S."/>
            <person name="Bunk B."/>
            <person name="Jeske O."/>
            <person name="Meyerdierks A."/>
            <person name="Storesund J.E."/>
            <person name="Kallscheuer N."/>
            <person name="Luecker S."/>
            <person name="Lage O.M."/>
            <person name="Pohl T."/>
            <person name="Merkel B.J."/>
            <person name="Hornburger P."/>
            <person name="Mueller R.-W."/>
            <person name="Bruemmer F."/>
            <person name="Labrenz M."/>
            <person name="Spormann A.M."/>
            <person name="Op Den Camp H."/>
            <person name="Overmann J."/>
            <person name="Amann R."/>
            <person name="Jetten M.S.M."/>
            <person name="Mascher T."/>
            <person name="Medema M.H."/>
            <person name="Devos D.P."/>
            <person name="Kaster A.-K."/>
            <person name="Ovreas L."/>
            <person name="Rohde M."/>
            <person name="Galperin M.Y."/>
            <person name="Jogler C."/>
        </authorList>
    </citation>
    <scope>NUCLEOTIDE SEQUENCE [LARGE SCALE GENOMIC DNA]</scope>
    <source>
        <strain evidence="2 3">KOR34</strain>
    </source>
</reference>
<evidence type="ECO:0000256" key="1">
    <source>
        <dbReference type="SAM" id="Phobius"/>
    </source>
</evidence>
<dbReference type="Proteomes" id="UP000316714">
    <property type="component" value="Unassembled WGS sequence"/>
</dbReference>
<proteinExistence type="predicted"/>
<sequence>MTPTNRLPQSAGSCNIAKTEEYIRSRPDESVLMALAAGAAVGVALGIVVGGSRGGGAHSRRVAEGLGERLMHSLERVLPDSIHSVMGGK</sequence>
<name>A0A5C5VGV5_9BACT</name>
<protein>
    <submittedName>
        <fullName evidence="2">Uncharacterized protein</fullName>
    </submittedName>
</protein>